<evidence type="ECO:0000313" key="1">
    <source>
        <dbReference type="EMBL" id="KAG0698395.1"/>
    </source>
</evidence>
<evidence type="ECO:0000313" key="2">
    <source>
        <dbReference type="Proteomes" id="UP000770661"/>
    </source>
</evidence>
<gene>
    <name evidence="1" type="ORF">GWK47_026056</name>
</gene>
<comment type="caution">
    <text evidence="1">The sequence shown here is derived from an EMBL/GenBank/DDBJ whole genome shotgun (WGS) entry which is preliminary data.</text>
</comment>
<keyword evidence="2" id="KW-1185">Reference proteome</keyword>
<name>A0A8J8WF89_CHIOP</name>
<dbReference type="Proteomes" id="UP000770661">
    <property type="component" value="Unassembled WGS sequence"/>
</dbReference>
<reference evidence="1" key="1">
    <citation type="submission" date="2020-07" db="EMBL/GenBank/DDBJ databases">
        <title>The High-quality genome of the commercially important snow crab, Chionoecetes opilio.</title>
        <authorList>
            <person name="Jeong J.-H."/>
            <person name="Ryu S."/>
        </authorList>
    </citation>
    <scope>NUCLEOTIDE SEQUENCE</scope>
    <source>
        <strain evidence="1">MADBK_172401_WGS</strain>
        <tissue evidence="1">Digestive gland</tissue>
    </source>
</reference>
<protein>
    <submittedName>
        <fullName evidence="1">Uncharacterized protein</fullName>
    </submittedName>
</protein>
<sequence>MEFPKRSSVRFVVLYFGYNSALSTTPHGDGSDSQAVRTIHAAPKERVAAGGHQPGIHCTLEDVECGGLVYVSLSHYTVPQPAVSRQEGAEESLCPGEGHNELLVPLVGVPGGVWVRCRPRLPECSEVRGALLEDFVSDAQAGHVSPVL</sequence>
<dbReference type="EMBL" id="JACEEZ010025688">
    <property type="protein sequence ID" value="KAG0698395.1"/>
    <property type="molecule type" value="Genomic_DNA"/>
</dbReference>
<dbReference type="AlphaFoldDB" id="A0A8J8WF89"/>
<organism evidence="1 2">
    <name type="scientific">Chionoecetes opilio</name>
    <name type="common">Atlantic snow crab</name>
    <name type="synonym">Cancer opilio</name>
    <dbReference type="NCBI Taxonomy" id="41210"/>
    <lineage>
        <taxon>Eukaryota</taxon>
        <taxon>Metazoa</taxon>
        <taxon>Ecdysozoa</taxon>
        <taxon>Arthropoda</taxon>
        <taxon>Crustacea</taxon>
        <taxon>Multicrustacea</taxon>
        <taxon>Malacostraca</taxon>
        <taxon>Eumalacostraca</taxon>
        <taxon>Eucarida</taxon>
        <taxon>Decapoda</taxon>
        <taxon>Pleocyemata</taxon>
        <taxon>Brachyura</taxon>
        <taxon>Eubrachyura</taxon>
        <taxon>Majoidea</taxon>
        <taxon>Majidae</taxon>
        <taxon>Chionoecetes</taxon>
    </lineage>
</organism>
<accession>A0A8J8WF89</accession>
<proteinExistence type="predicted"/>